<gene>
    <name evidence="3" type="ORF">SAMN05445756_1800</name>
</gene>
<feature type="compositionally biased region" description="Basic and acidic residues" evidence="1">
    <location>
        <begin position="96"/>
        <end position="111"/>
    </location>
</feature>
<accession>A0A212U2G4</accession>
<protein>
    <recommendedName>
        <fullName evidence="2">YlxR domain-containing protein</fullName>
    </recommendedName>
</protein>
<dbReference type="Pfam" id="PF04296">
    <property type="entry name" value="YlxR"/>
    <property type="match status" value="1"/>
</dbReference>
<organism evidence="3 4">
    <name type="scientific">Kytococcus aerolatus</name>
    <dbReference type="NCBI Taxonomy" id="592308"/>
    <lineage>
        <taxon>Bacteria</taxon>
        <taxon>Bacillati</taxon>
        <taxon>Actinomycetota</taxon>
        <taxon>Actinomycetes</taxon>
        <taxon>Micrococcales</taxon>
        <taxon>Kytococcaceae</taxon>
        <taxon>Kytococcus</taxon>
    </lineage>
</organism>
<name>A0A212U2G4_9MICO</name>
<reference evidence="3 4" key="1">
    <citation type="submission" date="2017-06" db="EMBL/GenBank/DDBJ databases">
        <authorList>
            <person name="Kim H.J."/>
            <person name="Triplett B.A."/>
        </authorList>
    </citation>
    <scope>NUCLEOTIDE SEQUENCE [LARGE SCALE GENOMIC DNA]</scope>
    <source>
        <strain evidence="3 4">DSM 22179</strain>
    </source>
</reference>
<dbReference type="AlphaFoldDB" id="A0A212U2G4"/>
<evidence type="ECO:0000256" key="1">
    <source>
        <dbReference type="SAM" id="MobiDB-lite"/>
    </source>
</evidence>
<feature type="domain" description="YlxR" evidence="2">
    <location>
        <begin position="2"/>
        <end position="77"/>
    </location>
</feature>
<feature type="region of interest" description="Disordered" evidence="1">
    <location>
        <begin position="26"/>
        <end position="58"/>
    </location>
</feature>
<dbReference type="InterPro" id="IPR035931">
    <property type="entry name" value="YlxR-like_sf"/>
</dbReference>
<dbReference type="InterPro" id="IPR007393">
    <property type="entry name" value="YlxR_dom"/>
</dbReference>
<keyword evidence="4" id="KW-1185">Reference proteome</keyword>
<dbReference type="Proteomes" id="UP000198122">
    <property type="component" value="Unassembled WGS sequence"/>
</dbReference>
<sequence>MGCRGRAPASTLVRLAVDPGSVSAIGQGVPEGRAPSGIPVVPDHGRRLPGRGAHLHPDPACVEKAVTRRAIPRALRLAGAADLSAVERWAAELAGPEDRTGGTDMEAGHTR</sequence>
<proteinExistence type="predicted"/>
<dbReference type="SUPFAM" id="SSF64376">
    <property type="entry name" value="YlxR-like"/>
    <property type="match status" value="1"/>
</dbReference>
<dbReference type="EMBL" id="FYEZ01000002">
    <property type="protein sequence ID" value="SNC72311.1"/>
    <property type="molecule type" value="Genomic_DNA"/>
</dbReference>
<evidence type="ECO:0000313" key="4">
    <source>
        <dbReference type="Proteomes" id="UP000198122"/>
    </source>
</evidence>
<evidence type="ECO:0000259" key="2">
    <source>
        <dbReference type="Pfam" id="PF04296"/>
    </source>
</evidence>
<feature type="region of interest" description="Disordered" evidence="1">
    <location>
        <begin position="92"/>
        <end position="111"/>
    </location>
</feature>
<evidence type="ECO:0000313" key="3">
    <source>
        <dbReference type="EMBL" id="SNC72311.1"/>
    </source>
</evidence>
<dbReference type="Gene3D" id="3.30.1230.10">
    <property type="entry name" value="YlxR-like"/>
    <property type="match status" value="1"/>
</dbReference>